<evidence type="ECO:0000256" key="2">
    <source>
        <dbReference type="ARBA" id="ARBA00004972"/>
    </source>
</evidence>
<evidence type="ECO:0000256" key="8">
    <source>
        <dbReference type="ARBA" id="ARBA00050508"/>
    </source>
</evidence>
<evidence type="ECO:0000313" key="13">
    <source>
        <dbReference type="Proteomes" id="UP000516437"/>
    </source>
</evidence>
<dbReference type="InterPro" id="IPR027443">
    <property type="entry name" value="IPNS-like_sf"/>
</dbReference>
<keyword evidence="13" id="KW-1185">Reference proteome</keyword>
<dbReference type="Proteomes" id="UP000516437">
    <property type="component" value="Chromosome 6"/>
</dbReference>
<dbReference type="AlphaFoldDB" id="A0A6A1VG40"/>
<dbReference type="EMBL" id="RXIC02000024">
    <property type="protein sequence ID" value="KAB1210778.1"/>
    <property type="molecule type" value="Genomic_DNA"/>
</dbReference>
<protein>
    <submittedName>
        <fullName evidence="12">Gibberellin 20 oxidase 1</fullName>
    </submittedName>
</protein>
<evidence type="ECO:0000256" key="7">
    <source>
        <dbReference type="ARBA" id="ARBA00043997"/>
    </source>
</evidence>
<comment type="similarity">
    <text evidence="7">Belongs to the iron/ascorbate-dependent oxidoreductase family. GA20OX subfamily.</text>
</comment>
<evidence type="ECO:0000256" key="9">
    <source>
        <dbReference type="RuleBase" id="RU003682"/>
    </source>
</evidence>
<keyword evidence="3 9" id="KW-0479">Metal-binding</keyword>
<evidence type="ECO:0000256" key="10">
    <source>
        <dbReference type="SAM" id="MobiDB-lite"/>
    </source>
</evidence>
<organism evidence="12 13">
    <name type="scientific">Morella rubra</name>
    <name type="common">Chinese bayberry</name>
    <dbReference type="NCBI Taxonomy" id="262757"/>
    <lineage>
        <taxon>Eukaryota</taxon>
        <taxon>Viridiplantae</taxon>
        <taxon>Streptophyta</taxon>
        <taxon>Embryophyta</taxon>
        <taxon>Tracheophyta</taxon>
        <taxon>Spermatophyta</taxon>
        <taxon>Magnoliopsida</taxon>
        <taxon>eudicotyledons</taxon>
        <taxon>Gunneridae</taxon>
        <taxon>Pentapetalae</taxon>
        <taxon>rosids</taxon>
        <taxon>fabids</taxon>
        <taxon>Fagales</taxon>
        <taxon>Myricaceae</taxon>
        <taxon>Morella</taxon>
    </lineage>
</organism>
<proteinExistence type="inferred from homology"/>
<comment type="cofactor">
    <cofactor evidence="1">
        <name>L-ascorbate</name>
        <dbReference type="ChEBI" id="CHEBI:38290"/>
    </cofactor>
</comment>
<dbReference type="InterPro" id="IPR005123">
    <property type="entry name" value="Oxoglu/Fe-dep_dioxygenase_dom"/>
</dbReference>
<evidence type="ECO:0000256" key="6">
    <source>
        <dbReference type="ARBA" id="ARBA00037909"/>
    </source>
</evidence>
<dbReference type="InterPro" id="IPR050231">
    <property type="entry name" value="Iron_ascorbate_oxido_reductase"/>
</dbReference>
<dbReference type="GO" id="GO:0009686">
    <property type="term" value="P:gibberellin biosynthetic process"/>
    <property type="evidence" value="ECO:0007669"/>
    <property type="project" value="UniProtKB-ARBA"/>
</dbReference>
<evidence type="ECO:0000256" key="3">
    <source>
        <dbReference type="ARBA" id="ARBA00022723"/>
    </source>
</evidence>
<dbReference type="Gene3D" id="2.60.120.330">
    <property type="entry name" value="B-lactam Antibiotic, Isopenicillin N Synthase, Chain"/>
    <property type="match status" value="1"/>
</dbReference>
<dbReference type="OrthoDB" id="288590at2759"/>
<comment type="pathway">
    <text evidence="6">Plant hormone biosynthesis; gibberellin biosynthesis.</text>
</comment>
<dbReference type="PRINTS" id="PR00682">
    <property type="entry name" value="IPNSYNTHASE"/>
</dbReference>
<comment type="pathway">
    <text evidence="2">Hormone biosynthesis.</text>
</comment>
<dbReference type="InterPro" id="IPR026992">
    <property type="entry name" value="DIOX_N"/>
</dbReference>
<feature type="region of interest" description="Disordered" evidence="10">
    <location>
        <begin position="1"/>
        <end position="22"/>
    </location>
</feature>
<dbReference type="InterPro" id="IPR044861">
    <property type="entry name" value="IPNS-like_FE2OG_OXY"/>
</dbReference>
<comment type="caution">
    <text evidence="12">The sequence shown here is derived from an EMBL/GenBank/DDBJ whole genome shotgun (WGS) entry which is preliminary data.</text>
</comment>
<sequence length="380" mass="43067">MAVDCIARIPSMPPHPPKEERQSEKKLLVFDAALIRHQPTIPPQFIWPDEEKPCSNVPELGVPHIDLGGFLSGDPASTTEASRLIGEACQRHGFFLVVNHGVDYKLIADAHRYTKDFFELPLSTKQRALRKAGEHCGYASSFTGRFSSKLPWKETLSFRYSADPNSSNAVRDYLCDKMGEDFKQFGRAYQGYCEAMSTLSLGIMELLAMSLGVSRAHFKEFFEENDSIMRLNYYPPCQKPELTLGTGPHCDPTSLTILHQDQVGGLEVFVDDEWRSISPNFNAFVINIGDTFMALSNGRYKSCLHRAVVNSKTPRKSLAFFLCPRNDKVVSPPSELVDTMCPRLYPDFTWPMLLEFTQKHYRADMNTLEAFSNWLQQKNS</sequence>
<keyword evidence="5 9" id="KW-0408">Iron</keyword>
<evidence type="ECO:0000256" key="5">
    <source>
        <dbReference type="ARBA" id="ARBA00023004"/>
    </source>
</evidence>
<reference evidence="12 13" key="1">
    <citation type="journal article" date="2019" name="Plant Biotechnol. J.">
        <title>The red bayberry genome and genetic basis of sex determination.</title>
        <authorList>
            <person name="Jia H.M."/>
            <person name="Jia H.J."/>
            <person name="Cai Q.L."/>
            <person name="Wang Y."/>
            <person name="Zhao H.B."/>
            <person name="Yang W.F."/>
            <person name="Wang G.Y."/>
            <person name="Li Y.H."/>
            <person name="Zhan D.L."/>
            <person name="Shen Y.T."/>
            <person name="Niu Q.F."/>
            <person name="Chang L."/>
            <person name="Qiu J."/>
            <person name="Zhao L."/>
            <person name="Xie H.B."/>
            <person name="Fu W.Y."/>
            <person name="Jin J."/>
            <person name="Li X.W."/>
            <person name="Jiao Y."/>
            <person name="Zhou C.C."/>
            <person name="Tu T."/>
            <person name="Chai C.Y."/>
            <person name="Gao J.L."/>
            <person name="Fan L.J."/>
            <person name="van de Weg E."/>
            <person name="Wang J.Y."/>
            <person name="Gao Z.S."/>
        </authorList>
    </citation>
    <scope>NUCLEOTIDE SEQUENCE [LARGE SCALE GENOMIC DNA]</scope>
    <source>
        <tissue evidence="12">Leaves</tissue>
    </source>
</reference>
<dbReference type="PROSITE" id="PS51471">
    <property type="entry name" value="FE2OG_OXY"/>
    <property type="match status" value="1"/>
</dbReference>
<keyword evidence="4 9" id="KW-0560">Oxidoreductase</keyword>
<dbReference type="Pfam" id="PF03171">
    <property type="entry name" value="2OG-FeII_Oxy"/>
    <property type="match status" value="1"/>
</dbReference>
<dbReference type="SUPFAM" id="SSF51197">
    <property type="entry name" value="Clavaminate synthase-like"/>
    <property type="match status" value="1"/>
</dbReference>
<evidence type="ECO:0000259" key="11">
    <source>
        <dbReference type="PROSITE" id="PS51471"/>
    </source>
</evidence>
<dbReference type="GO" id="GO:0045544">
    <property type="term" value="F:gibberellin 20-oxidase activity"/>
    <property type="evidence" value="ECO:0007669"/>
    <property type="project" value="UniProtKB-ARBA"/>
</dbReference>
<accession>A0A6A1VG40</accession>
<gene>
    <name evidence="12" type="ORF">CJ030_MR6G019831</name>
</gene>
<evidence type="ECO:0000256" key="4">
    <source>
        <dbReference type="ARBA" id="ARBA00023002"/>
    </source>
</evidence>
<dbReference type="FunFam" id="2.60.120.330:FF:000003">
    <property type="entry name" value="Gibberellin 20 oxidase 2"/>
    <property type="match status" value="1"/>
</dbReference>
<name>A0A6A1VG40_9ROSI</name>
<comment type="catalytic activity">
    <reaction evidence="8">
        <text>gibberellin A12 + 2 2-oxoglutarate + 3 O2 + H(+) = gibberellin A9 + 2 succinate + 3 CO2 + 2 H2O</text>
        <dbReference type="Rhea" id="RHEA:60772"/>
        <dbReference type="ChEBI" id="CHEBI:15377"/>
        <dbReference type="ChEBI" id="CHEBI:15378"/>
        <dbReference type="ChEBI" id="CHEBI:15379"/>
        <dbReference type="ChEBI" id="CHEBI:16526"/>
        <dbReference type="ChEBI" id="CHEBI:16810"/>
        <dbReference type="ChEBI" id="CHEBI:30031"/>
        <dbReference type="ChEBI" id="CHEBI:58627"/>
        <dbReference type="ChEBI" id="CHEBI:73255"/>
    </reaction>
    <physiologicalReaction direction="left-to-right" evidence="8">
        <dbReference type="Rhea" id="RHEA:60773"/>
    </physiologicalReaction>
</comment>
<dbReference type="GO" id="GO:0046872">
    <property type="term" value="F:metal ion binding"/>
    <property type="evidence" value="ECO:0007669"/>
    <property type="project" value="UniProtKB-KW"/>
</dbReference>
<evidence type="ECO:0000313" key="12">
    <source>
        <dbReference type="EMBL" id="KAB1210778.1"/>
    </source>
</evidence>
<feature type="domain" description="Fe2OG dioxygenase" evidence="11">
    <location>
        <begin position="224"/>
        <end position="324"/>
    </location>
</feature>
<dbReference type="Pfam" id="PF14226">
    <property type="entry name" value="DIOX_N"/>
    <property type="match status" value="1"/>
</dbReference>
<evidence type="ECO:0000256" key="1">
    <source>
        <dbReference type="ARBA" id="ARBA00001961"/>
    </source>
</evidence>
<dbReference type="PANTHER" id="PTHR47990">
    <property type="entry name" value="2-OXOGLUTARATE (2OG) AND FE(II)-DEPENDENT OXYGENASE SUPERFAMILY PROTEIN-RELATED"/>
    <property type="match status" value="1"/>
</dbReference>